<dbReference type="InterPro" id="IPR007315">
    <property type="entry name" value="PIG-V/Gpi18"/>
</dbReference>
<name>A0A3R7AUP8_APHAT</name>
<keyword evidence="7 11" id="KW-0812">Transmembrane</keyword>
<evidence type="ECO:0000256" key="4">
    <source>
        <dbReference type="ARBA" id="ARBA00022502"/>
    </source>
</evidence>
<feature type="transmembrane region" description="Helical" evidence="11">
    <location>
        <begin position="294"/>
        <end position="311"/>
    </location>
</feature>
<feature type="transmembrane region" description="Helical" evidence="11">
    <location>
        <begin position="33"/>
        <end position="51"/>
    </location>
</feature>
<keyword evidence="4 11" id="KW-0337">GPI-anchor biosynthesis</keyword>
<dbReference type="Proteomes" id="UP000285712">
    <property type="component" value="Unassembled WGS sequence"/>
</dbReference>
<comment type="pathway">
    <text evidence="2 11">Glycolipid biosynthesis; glycosylphosphatidylinositol-anchor biosynthesis.</text>
</comment>
<evidence type="ECO:0000313" key="13">
    <source>
        <dbReference type="EMBL" id="RHZ18129.1"/>
    </source>
</evidence>
<dbReference type="GO" id="GO:0000009">
    <property type="term" value="F:alpha-1,6-mannosyltransferase activity"/>
    <property type="evidence" value="ECO:0007669"/>
    <property type="project" value="InterPro"/>
</dbReference>
<evidence type="ECO:0000256" key="10">
    <source>
        <dbReference type="ARBA" id="ARBA00023136"/>
    </source>
</evidence>
<keyword evidence="5 11" id="KW-0328">Glycosyltransferase</keyword>
<evidence type="ECO:0000256" key="5">
    <source>
        <dbReference type="ARBA" id="ARBA00022676"/>
    </source>
</evidence>
<comment type="similarity">
    <text evidence="3 11">Belongs to the PIGV family.</text>
</comment>
<evidence type="ECO:0000313" key="15">
    <source>
        <dbReference type="Proteomes" id="UP000285712"/>
    </source>
</evidence>
<accession>A0A3R7AUP8</accession>
<reference evidence="14 15" key="1">
    <citation type="submission" date="2018-08" db="EMBL/GenBank/DDBJ databases">
        <title>Aphanomyces genome sequencing and annotation.</title>
        <authorList>
            <person name="Minardi D."/>
            <person name="Oidtmann B."/>
            <person name="Van Der Giezen M."/>
            <person name="Studholme D.J."/>
        </authorList>
    </citation>
    <scope>NUCLEOTIDE SEQUENCE [LARGE SCALE GENOMIC DNA]</scope>
    <source>
        <strain evidence="13 14">Da</strain>
        <strain evidence="12 15">Sv</strain>
    </source>
</reference>
<dbReference type="PANTHER" id="PTHR12468:SF2">
    <property type="entry name" value="GPI MANNOSYLTRANSFERASE 2"/>
    <property type="match status" value="1"/>
</dbReference>
<keyword evidence="9 11" id="KW-1133">Transmembrane helix</keyword>
<feature type="transmembrane region" description="Helical" evidence="11">
    <location>
        <begin position="224"/>
        <end position="244"/>
    </location>
</feature>
<sequence>MGSLVIMGSTLFVATIKQQVETLRANSNRTWGFATYLASIALTLCFALYPGLWFRSVLVFLSVCVQCGTLAWYCLSYFPRVQAGLPVADAIGTSDERLYQRCHYEAKCGEVERYRVDGVELNENLVELRLVELQLVAAAVLSRAWVSAMALVSHAFITPYDTSALAHSKSIFSAFAAWDGVYFVDIAGEGYRYENTHAFFPLFPLLLRWTSPLLSPVLDKNTSLLAAGWLISNVCFVLAAIYLYRLGLLLLNNESLAKRAAYFFCICPSGIFMSACYSERLVISIRGISSSTRVLLSSLMCVLSFSGMYYLERYRTAARSTSGHIYLALSALLFGLSAATRSNGILHSRTSFLLLPTIHFSHFEALVYIAYYRLLTSPHPLRAFPRFLGYWTYTALLGVVAIGFQVAYFVVGVAAYCPSYAAVVQPLRSVMDMPMTSALTQDRPWCSQVLPNYSAMYLFIQREYWGVGPFAYYQLKQVQPTPMTWHSLKDGP</sequence>
<comment type="subcellular location">
    <subcellularLocation>
        <location evidence="1 11">Endoplasmic reticulum membrane</location>
        <topology evidence="1 11">Multi-pass membrane protein</topology>
    </subcellularLocation>
</comment>
<evidence type="ECO:0000256" key="1">
    <source>
        <dbReference type="ARBA" id="ARBA00004477"/>
    </source>
</evidence>
<comment type="caution">
    <text evidence="13">The sequence shown here is derived from an EMBL/GenBank/DDBJ whole genome shotgun (WGS) entry which is preliminary data.</text>
</comment>
<evidence type="ECO:0000313" key="14">
    <source>
        <dbReference type="Proteomes" id="UP000285430"/>
    </source>
</evidence>
<evidence type="ECO:0000256" key="6">
    <source>
        <dbReference type="ARBA" id="ARBA00022679"/>
    </source>
</evidence>
<evidence type="ECO:0000256" key="9">
    <source>
        <dbReference type="ARBA" id="ARBA00022989"/>
    </source>
</evidence>
<dbReference type="GO" id="GO:0006506">
    <property type="term" value="P:GPI anchor biosynthetic process"/>
    <property type="evidence" value="ECO:0007669"/>
    <property type="project" value="UniProtKB-UniPathway"/>
</dbReference>
<comment type="function">
    <text evidence="11">Mannosyltransferase involved in glycosylphosphatidylinositol-anchor biosynthesis.</text>
</comment>
<evidence type="ECO:0000256" key="2">
    <source>
        <dbReference type="ARBA" id="ARBA00004687"/>
    </source>
</evidence>
<dbReference type="PANTHER" id="PTHR12468">
    <property type="entry name" value="GPI MANNOSYLTRANSFERASE 2"/>
    <property type="match status" value="1"/>
</dbReference>
<keyword evidence="8 11" id="KW-0256">Endoplasmic reticulum</keyword>
<evidence type="ECO:0000256" key="3">
    <source>
        <dbReference type="ARBA" id="ARBA00008698"/>
    </source>
</evidence>
<feature type="transmembrane region" description="Helical" evidence="11">
    <location>
        <begin position="391"/>
        <end position="417"/>
    </location>
</feature>
<dbReference type="Pfam" id="PF04178">
    <property type="entry name" value="Got1"/>
    <property type="match status" value="1"/>
</dbReference>
<dbReference type="InterPro" id="IPR007305">
    <property type="entry name" value="Vesicle_transpt_Got1/SFT2"/>
</dbReference>
<feature type="transmembrane region" description="Helical" evidence="11">
    <location>
        <begin position="323"/>
        <end position="340"/>
    </location>
</feature>
<dbReference type="Proteomes" id="UP000285430">
    <property type="component" value="Unassembled WGS sequence"/>
</dbReference>
<dbReference type="UniPathway" id="UPA00196"/>
<feature type="transmembrane region" description="Helical" evidence="11">
    <location>
        <begin position="57"/>
        <end position="75"/>
    </location>
</feature>
<dbReference type="Pfam" id="PF04188">
    <property type="entry name" value="Mannosyl_trans2"/>
    <property type="match status" value="1"/>
</dbReference>
<dbReference type="GO" id="GO:0031501">
    <property type="term" value="C:mannosyltransferase complex"/>
    <property type="evidence" value="ECO:0007669"/>
    <property type="project" value="TreeGrafter"/>
</dbReference>
<feature type="transmembrane region" description="Helical" evidence="11">
    <location>
        <begin position="260"/>
        <end position="282"/>
    </location>
</feature>
<evidence type="ECO:0000256" key="8">
    <source>
        <dbReference type="ARBA" id="ARBA00022824"/>
    </source>
</evidence>
<keyword evidence="6 11" id="KW-0808">Transferase</keyword>
<dbReference type="EMBL" id="QUTG01001903">
    <property type="protein sequence ID" value="RHY98425.1"/>
    <property type="molecule type" value="Genomic_DNA"/>
</dbReference>
<organism evidence="13 14">
    <name type="scientific">Aphanomyces astaci</name>
    <name type="common">Crayfish plague agent</name>
    <dbReference type="NCBI Taxonomy" id="112090"/>
    <lineage>
        <taxon>Eukaryota</taxon>
        <taxon>Sar</taxon>
        <taxon>Stramenopiles</taxon>
        <taxon>Oomycota</taxon>
        <taxon>Saprolegniomycetes</taxon>
        <taxon>Saprolegniales</taxon>
        <taxon>Verrucalvaceae</taxon>
        <taxon>Aphanomyces</taxon>
    </lineage>
</organism>
<dbReference type="GO" id="GO:0016192">
    <property type="term" value="P:vesicle-mediated transport"/>
    <property type="evidence" value="ECO:0007669"/>
    <property type="project" value="InterPro"/>
</dbReference>
<feature type="transmembrane region" description="Helical" evidence="11">
    <location>
        <begin position="352"/>
        <end position="371"/>
    </location>
</feature>
<proteinExistence type="inferred from homology"/>
<dbReference type="GO" id="GO:0004376">
    <property type="term" value="F:GPI mannosyltransferase activity"/>
    <property type="evidence" value="ECO:0007669"/>
    <property type="project" value="InterPro"/>
</dbReference>
<evidence type="ECO:0000313" key="12">
    <source>
        <dbReference type="EMBL" id="RHY98425.1"/>
    </source>
</evidence>
<evidence type="ECO:0000256" key="11">
    <source>
        <dbReference type="RuleBase" id="RU363112"/>
    </source>
</evidence>
<dbReference type="EC" id="2.4.1.-" evidence="11"/>
<keyword evidence="10 11" id="KW-0472">Membrane</keyword>
<dbReference type="VEuPathDB" id="FungiDB:H257_12150"/>
<dbReference type="GO" id="GO:0005789">
    <property type="term" value="C:endoplasmic reticulum membrane"/>
    <property type="evidence" value="ECO:0007669"/>
    <property type="project" value="UniProtKB-SubCell"/>
</dbReference>
<dbReference type="EMBL" id="QUTH01003648">
    <property type="protein sequence ID" value="RHZ18129.1"/>
    <property type="molecule type" value="Genomic_DNA"/>
</dbReference>
<evidence type="ECO:0000256" key="7">
    <source>
        <dbReference type="ARBA" id="ARBA00022692"/>
    </source>
</evidence>
<gene>
    <name evidence="12" type="ORF">DYB35_000081</name>
    <name evidence="13" type="ORF">DYB37_002971</name>
</gene>
<protein>
    <recommendedName>
        <fullName evidence="11">GPI mannosyltransferase 2</fullName>
        <ecNumber evidence="11">2.4.1.-</ecNumber>
    </recommendedName>
</protein>
<dbReference type="VEuPathDB" id="FungiDB:H257_12148"/>
<dbReference type="AlphaFoldDB" id="A0A3R7AUP8"/>